<dbReference type="GO" id="GO:0006364">
    <property type="term" value="P:rRNA processing"/>
    <property type="evidence" value="ECO:0007669"/>
    <property type="project" value="InterPro"/>
</dbReference>
<gene>
    <name evidence="2" type="ORF">MMEN_LOCUS18799</name>
</gene>
<protein>
    <submittedName>
        <fullName evidence="2">(Atlantic silverside) hypothetical protein</fullName>
    </submittedName>
</protein>
<feature type="region of interest" description="Disordered" evidence="1">
    <location>
        <begin position="986"/>
        <end position="1027"/>
    </location>
</feature>
<proteinExistence type="predicted"/>
<evidence type="ECO:0000313" key="3">
    <source>
        <dbReference type="Proteomes" id="UP000677803"/>
    </source>
</evidence>
<keyword evidence="3" id="KW-1185">Reference proteome</keyword>
<evidence type="ECO:0000256" key="1">
    <source>
        <dbReference type="SAM" id="MobiDB-lite"/>
    </source>
</evidence>
<accession>A0A8S4BSH2</accession>
<comment type="caution">
    <text evidence="2">The sequence shown here is derived from an EMBL/GenBank/DDBJ whole genome shotgun (WGS) entry which is preliminary data.</text>
</comment>
<reference evidence="2" key="1">
    <citation type="submission" date="2021-05" db="EMBL/GenBank/DDBJ databases">
        <authorList>
            <person name="Tigano A."/>
        </authorList>
    </citation>
    <scope>NUCLEOTIDE SEQUENCE</scope>
</reference>
<evidence type="ECO:0000313" key="2">
    <source>
        <dbReference type="EMBL" id="CAG6007697.1"/>
    </source>
</evidence>
<sequence>MALVLNKEKFLNKEICCSKSVFNPFSLVLSDAAVLQGAFLQADKSCHPSSLSSIQKADWSQVGRPVLQAVREICGQEDTGLQANPEASTWRKKIVCTVWLKLLGTEVEEDVEEAWRENPFFCLTNSLPEVNTVVLMELMKSTGAAQIFASCLLKLPVPQICAELDRLTGHMMCDPTGEDDLRFFLEVWWELWKGQHEHDGKEEEEEKESMEMLFAKQFNRLASKPSGFPARASKRLKLDAADSAASPENPDVLRRLLCALHAAASRFSSADLCSRALSVSLDACYTSFLINKEVVVPAEERLRGLCELIGEDDVISPDLIRKLQRDLRASSSPSRFKPEAVTRGQALETVSELARAWRDKGLLGAEGGPAPAAPRLRQSARRVLAALDDDREGDPLWDLLKSLAAPSPEVSPETQLQVVSTVIAHRLDDQEDFAALFASEASWAHFDRAWLDCLEKNPAPFRRRGPLMGLASSLVDRLHTEGCDLSRCRKLMKALADIFSALPSGDMNEALTAMLRLSSRGFFGEPAPAAAAVGFEQELNMAFNCIIRGGAASDSPSQGNLSTAVTLVARMAFQNPEATLRHCCHSAVFNKGGFSLIAKILQQLPGLRPPEDETEEGGSLLCRCLRDTVGAKSLSAGDRDQFLRFLGLLMTPHPMKEGEEEQQSCLTPREVVDTFVLPNLSDVGSHSSDLELSLQLLHAALSVDVQTPALSPHWVMDCSPFPLLFVLAQLYDQTLRYWQQKPDGTILLRSMDTKELLVSVLGALGGLVGAEVSAAPGTWSRPLSWLYSKAEPLDWTARFHLKPVWGQHFKNEAPASLLTVCELPEQEWSCVELPQYGQGTGLLAWMECCALSDPLQSTMLSGLSLDQRNTHHVGMFSKGALVALTQSLPWCCVSQWARLLRALRELIASGRLDVPFSLEYVDFLPLLDLRGFSCELRLSVLLLRVFQLLCGSSCSHWLSAEGWAHAGRLYAHAARELVGSVKAKLPLPAPGSRKHNPDPTAAPRIPKPPLEDAGNSPEKSQESRLEEMEAAPGQEVLFVLSQLFCHVQHVQVMMPGGQCEPLFLCSLEILSHYEAVMAAFPDSCSHLESDNTRHFFSTITDNLSDQKMKAALQQKIAQLVSSAA</sequence>
<dbReference type="Proteomes" id="UP000677803">
    <property type="component" value="Unassembled WGS sequence"/>
</dbReference>
<dbReference type="EMBL" id="CAJRST010037777">
    <property type="protein sequence ID" value="CAG6007697.1"/>
    <property type="molecule type" value="Genomic_DNA"/>
</dbReference>
<dbReference type="PANTHER" id="PTHR15571">
    <property type="entry name" value="GEM-ASSOCIATED PROTEIN 4"/>
    <property type="match status" value="1"/>
</dbReference>
<dbReference type="OrthoDB" id="9875414at2759"/>
<name>A0A8S4BSH2_9TELE</name>
<dbReference type="PANTHER" id="PTHR15571:SF2">
    <property type="entry name" value="GEM-ASSOCIATED PROTEIN 4"/>
    <property type="match status" value="1"/>
</dbReference>
<organism evidence="2 3">
    <name type="scientific">Menidia menidia</name>
    <name type="common">Atlantic silverside</name>
    <dbReference type="NCBI Taxonomy" id="238744"/>
    <lineage>
        <taxon>Eukaryota</taxon>
        <taxon>Metazoa</taxon>
        <taxon>Chordata</taxon>
        <taxon>Craniata</taxon>
        <taxon>Vertebrata</taxon>
        <taxon>Euteleostomi</taxon>
        <taxon>Actinopterygii</taxon>
        <taxon>Neopterygii</taxon>
        <taxon>Teleostei</taxon>
        <taxon>Neoteleostei</taxon>
        <taxon>Acanthomorphata</taxon>
        <taxon>Ovalentaria</taxon>
        <taxon>Atherinomorphae</taxon>
        <taxon>Atheriniformes</taxon>
        <taxon>Atherinopsidae</taxon>
        <taxon>Menidiinae</taxon>
        <taxon>Menidia</taxon>
    </lineage>
</organism>
<dbReference type="GO" id="GO:0000387">
    <property type="term" value="P:spliceosomal snRNP assembly"/>
    <property type="evidence" value="ECO:0007669"/>
    <property type="project" value="InterPro"/>
</dbReference>
<dbReference type="AlphaFoldDB" id="A0A8S4BSH2"/>
<dbReference type="InterPro" id="IPR033265">
    <property type="entry name" value="GEMIN4"/>
</dbReference>
<dbReference type="GO" id="GO:0032797">
    <property type="term" value="C:SMN complex"/>
    <property type="evidence" value="ECO:0007669"/>
    <property type="project" value="InterPro"/>
</dbReference>